<dbReference type="SUPFAM" id="SSF52833">
    <property type="entry name" value="Thioredoxin-like"/>
    <property type="match status" value="1"/>
</dbReference>
<dbReference type="PROSITE" id="PS00194">
    <property type="entry name" value="THIOREDOXIN_1"/>
    <property type="match status" value="1"/>
</dbReference>
<dbReference type="PANTHER" id="PTHR45663:SF11">
    <property type="entry name" value="GEO12009P1"/>
    <property type="match status" value="1"/>
</dbReference>
<evidence type="ECO:0000256" key="5">
    <source>
        <dbReference type="SAM" id="MobiDB-lite"/>
    </source>
</evidence>
<dbReference type="GO" id="GO:0006950">
    <property type="term" value="P:response to stress"/>
    <property type="evidence" value="ECO:0007669"/>
    <property type="project" value="UniProtKB-ARBA"/>
</dbReference>
<evidence type="ECO:0000313" key="7">
    <source>
        <dbReference type="EMBL" id="NVN39863.1"/>
    </source>
</evidence>
<dbReference type="CDD" id="cd02956">
    <property type="entry name" value="ybbN"/>
    <property type="match status" value="1"/>
</dbReference>
<evidence type="ECO:0000256" key="1">
    <source>
        <dbReference type="ARBA" id="ARBA00022448"/>
    </source>
</evidence>
<dbReference type="SUPFAM" id="SSF48452">
    <property type="entry name" value="TPR-like"/>
    <property type="match status" value="1"/>
</dbReference>
<dbReference type="PROSITE" id="PS51352">
    <property type="entry name" value="THIOREDOXIN_2"/>
    <property type="match status" value="1"/>
</dbReference>
<feature type="compositionally biased region" description="Low complexity" evidence="5">
    <location>
        <begin position="20"/>
        <end position="30"/>
    </location>
</feature>
<organism evidence="7 8">
    <name type="scientific">Ameyamaea chiangmaiensis</name>
    <dbReference type="NCBI Taxonomy" id="442969"/>
    <lineage>
        <taxon>Bacteria</taxon>
        <taxon>Pseudomonadati</taxon>
        <taxon>Pseudomonadota</taxon>
        <taxon>Alphaproteobacteria</taxon>
        <taxon>Acetobacterales</taxon>
        <taxon>Acetobacteraceae</taxon>
        <taxon>Ameyamaea</taxon>
    </lineage>
</organism>
<keyword evidence="1" id="KW-0813">Transport</keyword>
<dbReference type="InterPro" id="IPR013766">
    <property type="entry name" value="Thioredoxin_domain"/>
</dbReference>
<dbReference type="Pfam" id="PF00085">
    <property type="entry name" value="Thioredoxin"/>
    <property type="match status" value="1"/>
</dbReference>
<dbReference type="Gene3D" id="1.25.40.10">
    <property type="entry name" value="Tetratricopeptide repeat domain"/>
    <property type="match status" value="2"/>
</dbReference>
<evidence type="ECO:0000259" key="6">
    <source>
        <dbReference type="PROSITE" id="PS51352"/>
    </source>
</evidence>
<name>A0A850PA87_9PROT</name>
<dbReference type="InterPro" id="IPR036249">
    <property type="entry name" value="Thioredoxin-like_sf"/>
</dbReference>
<dbReference type="GO" id="GO:0015035">
    <property type="term" value="F:protein-disulfide reductase activity"/>
    <property type="evidence" value="ECO:0007669"/>
    <property type="project" value="TreeGrafter"/>
</dbReference>
<evidence type="ECO:0000256" key="3">
    <source>
        <dbReference type="ARBA" id="ARBA00023157"/>
    </source>
</evidence>
<dbReference type="AlphaFoldDB" id="A0A850PA87"/>
<dbReference type="Pfam" id="PF14561">
    <property type="entry name" value="TPR_20"/>
    <property type="match status" value="1"/>
</dbReference>
<keyword evidence="4" id="KW-0676">Redox-active center</keyword>
<keyword evidence="8" id="KW-1185">Reference proteome</keyword>
<dbReference type="InterPro" id="IPR011990">
    <property type="entry name" value="TPR-like_helical_dom_sf"/>
</dbReference>
<accession>A0A850PA87</accession>
<keyword evidence="2" id="KW-0249">Electron transport</keyword>
<feature type="domain" description="Thioredoxin" evidence="6">
    <location>
        <begin position="8"/>
        <end position="144"/>
    </location>
</feature>
<reference evidence="7 8" key="1">
    <citation type="submission" date="2020-06" db="EMBL/GenBank/DDBJ databases">
        <title>Description of novel acetic acid bacteria.</title>
        <authorList>
            <person name="Sombolestani A."/>
        </authorList>
    </citation>
    <scope>NUCLEOTIDE SEQUENCE [LARGE SCALE GENOMIC DNA]</scope>
    <source>
        <strain evidence="7 8">LMG 27010</strain>
    </source>
</reference>
<evidence type="ECO:0000313" key="8">
    <source>
        <dbReference type="Proteomes" id="UP000585665"/>
    </source>
</evidence>
<dbReference type="PANTHER" id="PTHR45663">
    <property type="entry name" value="GEO12009P1"/>
    <property type="match status" value="1"/>
</dbReference>
<dbReference type="InterPro" id="IPR017937">
    <property type="entry name" value="Thioredoxin_CS"/>
</dbReference>
<dbReference type="Gene3D" id="3.40.30.10">
    <property type="entry name" value="Glutaredoxin"/>
    <property type="match status" value="1"/>
</dbReference>
<proteinExistence type="predicted"/>
<dbReference type="RefSeq" id="WP_176612841.1">
    <property type="nucleotide sequence ID" value="NZ_JABXXR010000019.1"/>
</dbReference>
<sequence>MDYIIGQKRPQPPAPSFTDSAGAPARPSSSASIVDATQDSFMEDVLDASQSVPVLVDFWAAWCGPCRQLTPVLEKLVTAAAGRVKLVKVDIERNEGLVRQLMQLGLPLQSIPVVAAFWKGQIVDLFQGALPESDVRRFIDTLLKAAGGAMPAEDLLSEAQTALEAGDGNAAAALYGQMLELEPESPDAWGGLIRALIALDQDEEAEAALADVPPKIVQHVQITGARAALELKQEGRKAVSEIDGLQARIAADPNDCDALLQLSSALNAAGKRAEAADALLTIIRQDRDWNEGAARVQLLKFFDAWGNAEPATLPARRKFSAILFS</sequence>
<dbReference type="EMBL" id="JABXXR010000019">
    <property type="protein sequence ID" value="NVN39863.1"/>
    <property type="molecule type" value="Genomic_DNA"/>
</dbReference>
<dbReference type="Proteomes" id="UP000585665">
    <property type="component" value="Unassembled WGS sequence"/>
</dbReference>
<evidence type="ECO:0000256" key="4">
    <source>
        <dbReference type="ARBA" id="ARBA00023284"/>
    </source>
</evidence>
<feature type="region of interest" description="Disordered" evidence="5">
    <location>
        <begin position="1"/>
        <end position="30"/>
    </location>
</feature>
<evidence type="ECO:0000256" key="2">
    <source>
        <dbReference type="ARBA" id="ARBA00022982"/>
    </source>
</evidence>
<protein>
    <submittedName>
        <fullName evidence="7">Tetratricopeptide repeat protein</fullName>
    </submittedName>
</protein>
<dbReference type="GO" id="GO:0045454">
    <property type="term" value="P:cell redox homeostasis"/>
    <property type="evidence" value="ECO:0007669"/>
    <property type="project" value="TreeGrafter"/>
</dbReference>
<gene>
    <name evidence="7" type="ORF">HUK82_04700</name>
</gene>
<dbReference type="GO" id="GO:0005829">
    <property type="term" value="C:cytosol"/>
    <property type="evidence" value="ECO:0007669"/>
    <property type="project" value="TreeGrafter"/>
</dbReference>
<comment type="caution">
    <text evidence="7">The sequence shown here is derived from an EMBL/GenBank/DDBJ whole genome shotgun (WGS) entry which is preliminary data.</text>
</comment>
<keyword evidence="3" id="KW-1015">Disulfide bond</keyword>
<dbReference type="Pfam" id="PF14559">
    <property type="entry name" value="TPR_19"/>
    <property type="match status" value="1"/>
</dbReference>